<dbReference type="InterPro" id="IPR006640">
    <property type="entry name" value="SprT-like_domain"/>
</dbReference>
<dbReference type="GO" id="GO:0005694">
    <property type="term" value="C:chromosome"/>
    <property type="evidence" value="ECO:0007669"/>
    <property type="project" value="UniProtKB-SubCell"/>
</dbReference>
<keyword evidence="6" id="KW-0479">Metal-binding</keyword>
<keyword evidence="8 15" id="KW-0863">Zinc-finger</keyword>
<dbReference type="GO" id="GO:0008270">
    <property type="term" value="F:zinc ion binding"/>
    <property type="evidence" value="ECO:0007669"/>
    <property type="project" value="UniProtKB-KW"/>
</dbReference>
<dbReference type="GO" id="GO:0005634">
    <property type="term" value="C:nucleus"/>
    <property type="evidence" value="ECO:0007669"/>
    <property type="project" value="UniProtKB-SubCell"/>
</dbReference>
<dbReference type="InterPro" id="IPR055220">
    <property type="entry name" value="SPRTN_ZBD"/>
</dbReference>
<dbReference type="GO" id="GO:0008237">
    <property type="term" value="F:metallopeptidase activity"/>
    <property type="evidence" value="ECO:0007669"/>
    <property type="project" value="UniProtKB-KW"/>
</dbReference>
<feature type="compositionally biased region" description="Polar residues" evidence="16">
    <location>
        <begin position="330"/>
        <end position="340"/>
    </location>
</feature>
<sequence>MDVDYETARLLQEEFQHEFFSSPKENLSDSIIARQLQEQFEQETSVPISRNNGKLTDGISLSDSMLARTLQDQFQQEEAVERPGGNLAYDTKKRSMNESKSLVDPSWEVIDPTPDIHVLFMAFNNKFFWGRLDSVCVSWSTKMKRCAGVCSYQGYGGLCHITLSEPLLKLRPRKDLIETLLHEMIHAFLFVTNNNRDRDGHGPEFHKHMYRINVEAGTNITVYHDFHDEVELYLQHWWRCDGPCQKWKPYFGIVRRSANRAPGPNDRWWGEHTRNCGGIFVKIKSPETKESKKAKQSKSTQDIRKFLPTTGKAGSSRDSLSSSINRLKPHNNNTNIHLISKPTSGLSTSVTIPSNTNNIHGFSNFEKRTGGVKGATKNASNTILINKKPSKSTFNKENNAANKSSKSNNPSIFSSGKKEDMFSGTPENYSVVRNHWLNKFSGSSSNSSNKRKIDENVSTTSKVPKLSSGSSQDSLDFDGVPCPVCNISFPIYELNEHLDTCLNNSENSDKECIVCSKKIQAVEFENHVNECLKINFDDDEDSWNEVSSTSTKNDSVILLEKDSMDMNSKKCSICENEVSLDHLDEHLKICSNRTKCPECGNQVDQEQYDIHLAECLMKKLDEIDERYSGNDKNEINKTEMVDCLACGKNILKSNLNSHLDDCLNGVFNNDTMKKEQEENDDMYNCPFCLKLVSEEEMSDHIDNCLKVVDDEEAERNKTIF</sequence>
<dbReference type="SMART" id="SM00731">
    <property type="entry name" value="SprT"/>
    <property type="match status" value="1"/>
</dbReference>
<evidence type="ECO:0000256" key="5">
    <source>
        <dbReference type="ARBA" id="ARBA00022670"/>
    </source>
</evidence>
<dbReference type="SMART" id="SM00734">
    <property type="entry name" value="ZnF_Rad18"/>
    <property type="match status" value="6"/>
</dbReference>
<keyword evidence="4" id="KW-0158">Chromosome</keyword>
<dbReference type="Gene3D" id="3.30.160.60">
    <property type="entry name" value="Classic Zinc Finger"/>
    <property type="match status" value="3"/>
</dbReference>
<evidence type="ECO:0000256" key="12">
    <source>
        <dbReference type="ARBA" id="ARBA00023204"/>
    </source>
</evidence>
<dbReference type="Proteomes" id="UP001516400">
    <property type="component" value="Unassembled WGS sequence"/>
</dbReference>
<dbReference type="PROSITE" id="PS51908">
    <property type="entry name" value="ZF_UBZ4"/>
    <property type="match status" value="1"/>
</dbReference>
<keyword evidence="5" id="KW-0645">Protease</keyword>
<evidence type="ECO:0000256" key="7">
    <source>
        <dbReference type="ARBA" id="ARBA00022763"/>
    </source>
</evidence>
<organism evidence="18 19">
    <name type="scientific">Cryptolaemus montrouzieri</name>
    <dbReference type="NCBI Taxonomy" id="559131"/>
    <lineage>
        <taxon>Eukaryota</taxon>
        <taxon>Metazoa</taxon>
        <taxon>Ecdysozoa</taxon>
        <taxon>Arthropoda</taxon>
        <taxon>Hexapoda</taxon>
        <taxon>Insecta</taxon>
        <taxon>Pterygota</taxon>
        <taxon>Neoptera</taxon>
        <taxon>Endopterygota</taxon>
        <taxon>Coleoptera</taxon>
        <taxon>Polyphaga</taxon>
        <taxon>Cucujiformia</taxon>
        <taxon>Coccinelloidea</taxon>
        <taxon>Coccinellidae</taxon>
        <taxon>Scymninae</taxon>
        <taxon>Scymnini</taxon>
        <taxon>Cryptolaemus</taxon>
    </lineage>
</organism>
<evidence type="ECO:0000256" key="16">
    <source>
        <dbReference type="SAM" id="MobiDB-lite"/>
    </source>
</evidence>
<comment type="similarity">
    <text evidence="3">Belongs to the Spartan family.</text>
</comment>
<dbReference type="GO" id="GO:0006281">
    <property type="term" value="P:DNA repair"/>
    <property type="evidence" value="ECO:0007669"/>
    <property type="project" value="UniProtKB-KW"/>
</dbReference>
<keyword evidence="9" id="KW-0378">Hydrolase</keyword>
<evidence type="ECO:0000256" key="8">
    <source>
        <dbReference type="ARBA" id="ARBA00022771"/>
    </source>
</evidence>
<evidence type="ECO:0000256" key="6">
    <source>
        <dbReference type="ARBA" id="ARBA00022723"/>
    </source>
</evidence>
<reference evidence="18 19" key="1">
    <citation type="journal article" date="2021" name="BMC Biol.">
        <title>Horizontally acquired antibacterial genes associated with adaptive radiation of ladybird beetles.</title>
        <authorList>
            <person name="Li H.S."/>
            <person name="Tang X.F."/>
            <person name="Huang Y.H."/>
            <person name="Xu Z.Y."/>
            <person name="Chen M.L."/>
            <person name="Du X.Y."/>
            <person name="Qiu B.Y."/>
            <person name="Chen P.T."/>
            <person name="Zhang W."/>
            <person name="Slipinski A."/>
            <person name="Escalona H.E."/>
            <person name="Waterhouse R.M."/>
            <person name="Zwick A."/>
            <person name="Pang H."/>
        </authorList>
    </citation>
    <scope>NUCLEOTIDE SEQUENCE [LARGE SCALE GENOMIC DNA]</scope>
    <source>
        <strain evidence="18">SYSU2018</strain>
    </source>
</reference>
<gene>
    <name evidence="18" type="ORF">HHI36_018442</name>
</gene>
<feature type="region of interest" description="Disordered" evidence="16">
    <location>
        <begin position="387"/>
        <end position="423"/>
    </location>
</feature>
<keyword evidence="12 15" id="KW-0234">DNA repair</keyword>
<dbReference type="Pfam" id="PF22934">
    <property type="entry name" value="SPRTN_ZBD"/>
    <property type="match status" value="1"/>
</dbReference>
<evidence type="ECO:0000313" key="19">
    <source>
        <dbReference type="Proteomes" id="UP001516400"/>
    </source>
</evidence>
<evidence type="ECO:0000256" key="1">
    <source>
        <dbReference type="ARBA" id="ARBA00004123"/>
    </source>
</evidence>
<keyword evidence="13" id="KW-0539">Nucleus</keyword>
<dbReference type="InterPro" id="IPR044245">
    <property type="entry name" value="Spartan"/>
</dbReference>
<protein>
    <recommendedName>
        <fullName evidence="14">Protein with SprT-like domain at the N terminus</fullName>
    </recommendedName>
</protein>
<evidence type="ECO:0000259" key="17">
    <source>
        <dbReference type="PROSITE" id="PS51908"/>
    </source>
</evidence>
<dbReference type="InterPro" id="IPR006642">
    <property type="entry name" value="Rad18_UBZ4"/>
</dbReference>
<dbReference type="EMBL" id="JABFTP020000165">
    <property type="protein sequence ID" value="KAL3284284.1"/>
    <property type="molecule type" value="Genomic_DNA"/>
</dbReference>
<evidence type="ECO:0000313" key="18">
    <source>
        <dbReference type="EMBL" id="KAL3284284.1"/>
    </source>
</evidence>
<evidence type="ECO:0000256" key="10">
    <source>
        <dbReference type="ARBA" id="ARBA00022833"/>
    </source>
</evidence>
<feature type="compositionally biased region" description="Polar residues" evidence="16">
    <location>
        <begin position="456"/>
        <end position="471"/>
    </location>
</feature>
<accession>A0ABD2P073</accession>
<proteinExistence type="inferred from homology"/>
<dbReference type="PANTHER" id="PTHR21220">
    <property type="entry name" value="DNA-DEPENDENT METALLOPROTEASE SPRTN"/>
    <property type="match status" value="1"/>
</dbReference>
<evidence type="ECO:0000256" key="2">
    <source>
        <dbReference type="ARBA" id="ARBA00004286"/>
    </source>
</evidence>
<evidence type="ECO:0000256" key="3">
    <source>
        <dbReference type="ARBA" id="ARBA00010724"/>
    </source>
</evidence>
<keyword evidence="7 15" id="KW-0227">DNA damage</keyword>
<dbReference type="InterPro" id="IPR013083">
    <property type="entry name" value="Znf_RING/FYVE/PHD"/>
</dbReference>
<dbReference type="Gene3D" id="3.30.40.10">
    <property type="entry name" value="Zinc/RING finger domain, C3HC4 (zinc finger)"/>
    <property type="match status" value="1"/>
</dbReference>
<feature type="region of interest" description="Disordered" evidence="16">
    <location>
        <begin position="286"/>
        <end position="340"/>
    </location>
</feature>
<feature type="region of interest" description="Disordered" evidence="16">
    <location>
        <begin position="442"/>
        <end position="471"/>
    </location>
</feature>
<feature type="domain" description="UBZ4-type" evidence="17">
    <location>
        <begin position="479"/>
        <end position="506"/>
    </location>
</feature>
<dbReference type="Pfam" id="PF10263">
    <property type="entry name" value="SprT-like"/>
    <property type="match status" value="1"/>
</dbReference>
<evidence type="ECO:0000256" key="11">
    <source>
        <dbReference type="ARBA" id="ARBA00023049"/>
    </source>
</evidence>
<comment type="subcellular location">
    <subcellularLocation>
        <location evidence="2">Chromosome</location>
    </subcellularLocation>
    <subcellularLocation>
        <location evidence="1">Nucleus</location>
    </subcellularLocation>
</comment>
<keyword evidence="19" id="KW-1185">Reference proteome</keyword>
<comment type="caution">
    <text evidence="18">The sequence shown here is derived from an EMBL/GenBank/DDBJ whole genome shotgun (WGS) entry which is preliminary data.</text>
</comment>
<evidence type="ECO:0000256" key="4">
    <source>
        <dbReference type="ARBA" id="ARBA00022454"/>
    </source>
</evidence>
<evidence type="ECO:0000256" key="14">
    <source>
        <dbReference type="ARBA" id="ARBA00030396"/>
    </source>
</evidence>
<keyword evidence="11" id="KW-0482">Metalloprotease</keyword>
<evidence type="ECO:0000256" key="9">
    <source>
        <dbReference type="ARBA" id="ARBA00022801"/>
    </source>
</evidence>
<evidence type="ECO:0000256" key="15">
    <source>
        <dbReference type="PROSITE-ProRule" id="PRU01256"/>
    </source>
</evidence>
<dbReference type="GO" id="GO:0006508">
    <property type="term" value="P:proteolysis"/>
    <property type="evidence" value="ECO:0007669"/>
    <property type="project" value="UniProtKB-KW"/>
</dbReference>
<dbReference type="PANTHER" id="PTHR21220:SF0">
    <property type="entry name" value="DNA-DEPENDENT METALLOPROTEASE SPRTN"/>
    <property type="match status" value="1"/>
</dbReference>
<evidence type="ECO:0000256" key="13">
    <source>
        <dbReference type="ARBA" id="ARBA00023242"/>
    </source>
</evidence>
<dbReference type="AlphaFoldDB" id="A0ABD2P073"/>
<keyword evidence="10" id="KW-0862">Zinc</keyword>
<name>A0ABD2P073_9CUCU</name>
<feature type="compositionally biased region" description="Low complexity" evidence="16">
    <location>
        <begin position="395"/>
        <end position="415"/>
    </location>
</feature>